<dbReference type="Pfam" id="PF00079">
    <property type="entry name" value="Serpin"/>
    <property type="match status" value="2"/>
</dbReference>
<keyword evidence="6" id="KW-1185">Reference proteome</keyword>
<evidence type="ECO:0000256" key="1">
    <source>
        <dbReference type="ARBA" id="ARBA00022690"/>
    </source>
</evidence>
<protein>
    <submittedName>
        <fullName evidence="5">Serpin (Serine protease inhibitor)</fullName>
    </submittedName>
</protein>
<dbReference type="InterPro" id="IPR042178">
    <property type="entry name" value="Serpin_sf_1"/>
</dbReference>
<proteinExistence type="inferred from homology"/>
<feature type="domain" description="Serpin" evidence="4">
    <location>
        <begin position="174"/>
        <end position="617"/>
    </location>
</feature>
<dbReference type="SMART" id="SM00093">
    <property type="entry name" value="SERPIN"/>
    <property type="match status" value="1"/>
</dbReference>
<dbReference type="InterPro" id="IPR042185">
    <property type="entry name" value="Serpin_sf_2"/>
</dbReference>
<dbReference type="GO" id="GO:0004867">
    <property type="term" value="F:serine-type endopeptidase inhibitor activity"/>
    <property type="evidence" value="ECO:0007669"/>
    <property type="project" value="UniProtKB-KW"/>
</dbReference>
<dbReference type="GO" id="GO:0005615">
    <property type="term" value="C:extracellular space"/>
    <property type="evidence" value="ECO:0007669"/>
    <property type="project" value="InterPro"/>
</dbReference>
<gene>
    <name evidence="5" type="ORF">QE152_g8378</name>
</gene>
<evidence type="ECO:0000313" key="6">
    <source>
        <dbReference type="Proteomes" id="UP001458880"/>
    </source>
</evidence>
<evidence type="ECO:0000259" key="4">
    <source>
        <dbReference type="SMART" id="SM00093"/>
    </source>
</evidence>
<evidence type="ECO:0000256" key="3">
    <source>
        <dbReference type="RuleBase" id="RU000411"/>
    </source>
</evidence>
<name>A0AAW1MBJ5_POPJA</name>
<accession>A0AAW1MBJ5</accession>
<dbReference type="SUPFAM" id="SSF56574">
    <property type="entry name" value="Serpins"/>
    <property type="match status" value="2"/>
</dbReference>
<reference evidence="5 6" key="1">
    <citation type="journal article" date="2024" name="BMC Genomics">
        <title>De novo assembly and annotation of Popillia japonica's genome with initial clues to its potential as an invasive pest.</title>
        <authorList>
            <person name="Cucini C."/>
            <person name="Boschi S."/>
            <person name="Funari R."/>
            <person name="Cardaioli E."/>
            <person name="Iannotti N."/>
            <person name="Marturano G."/>
            <person name="Paoli F."/>
            <person name="Bruttini M."/>
            <person name="Carapelli A."/>
            <person name="Frati F."/>
            <person name="Nardi F."/>
        </authorList>
    </citation>
    <scope>NUCLEOTIDE SEQUENCE [LARGE SCALE GENOMIC DNA]</scope>
    <source>
        <strain evidence="5">DMR45628</strain>
    </source>
</reference>
<evidence type="ECO:0000256" key="2">
    <source>
        <dbReference type="ARBA" id="ARBA00022900"/>
    </source>
</evidence>
<dbReference type="InterPro" id="IPR036186">
    <property type="entry name" value="Serpin_sf"/>
</dbReference>
<dbReference type="InterPro" id="IPR023795">
    <property type="entry name" value="Serpin_CS"/>
</dbReference>
<evidence type="ECO:0000313" key="5">
    <source>
        <dbReference type="EMBL" id="KAK9743783.1"/>
    </source>
</evidence>
<comment type="caution">
    <text evidence="5">The sequence shown here is derived from an EMBL/GenBank/DDBJ whole genome shotgun (WGS) entry which is preliminary data.</text>
</comment>
<dbReference type="AlphaFoldDB" id="A0AAW1MBJ5"/>
<dbReference type="PANTHER" id="PTHR11461">
    <property type="entry name" value="SERINE PROTEASE INHIBITOR, SERPIN"/>
    <property type="match status" value="1"/>
</dbReference>
<dbReference type="Gene3D" id="3.30.497.10">
    <property type="entry name" value="Antithrombin, subunit I, domain 2"/>
    <property type="match status" value="2"/>
</dbReference>
<dbReference type="PANTHER" id="PTHR11461:SF278">
    <property type="entry name" value="SERINE PROTEASE INHIBITOR 88EA"/>
    <property type="match status" value="1"/>
</dbReference>
<keyword evidence="2 5" id="KW-0722">Serine protease inhibitor</keyword>
<dbReference type="CDD" id="cd19594">
    <property type="entry name" value="serpin_crustaceans_chelicerates_insects"/>
    <property type="match status" value="1"/>
</dbReference>
<dbReference type="InterPro" id="IPR023796">
    <property type="entry name" value="Serpin_dom"/>
</dbReference>
<dbReference type="EMBL" id="JASPKY010000066">
    <property type="protein sequence ID" value="KAK9743783.1"/>
    <property type="molecule type" value="Genomic_DNA"/>
</dbReference>
<organism evidence="5 6">
    <name type="scientific">Popillia japonica</name>
    <name type="common">Japanese beetle</name>
    <dbReference type="NCBI Taxonomy" id="7064"/>
    <lineage>
        <taxon>Eukaryota</taxon>
        <taxon>Metazoa</taxon>
        <taxon>Ecdysozoa</taxon>
        <taxon>Arthropoda</taxon>
        <taxon>Hexapoda</taxon>
        <taxon>Insecta</taxon>
        <taxon>Pterygota</taxon>
        <taxon>Neoptera</taxon>
        <taxon>Endopterygota</taxon>
        <taxon>Coleoptera</taxon>
        <taxon>Polyphaga</taxon>
        <taxon>Scarabaeiformia</taxon>
        <taxon>Scarabaeidae</taxon>
        <taxon>Rutelinae</taxon>
        <taxon>Popillia</taxon>
    </lineage>
</organism>
<dbReference type="InterPro" id="IPR000215">
    <property type="entry name" value="Serpin_fam"/>
</dbReference>
<dbReference type="Gene3D" id="2.30.39.10">
    <property type="entry name" value="Alpha-1-antitrypsin, domain 1"/>
    <property type="match status" value="1"/>
</dbReference>
<keyword evidence="1 5" id="KW-0646">Protease inhibitor</keyword>
<sequence>MGINILDFSISKEELVVGFRHVRKLPANCVYIFFLFHYFAASIDPTSYGDGAIKYDHGGRIGSVFREVLVRVYAFNLKTLPTARLVGYTTITTAKRKYATINKEFVLEFPLSLPVFVFVCSRDKTRMVKIVLIPAIFAVILHQTSAQCLTVKDAKLPKPTSRKNLYTGEQEFSLNLLRDINDLNPDGNIFFSPYSTYHALLLAYFISAGKTEQFLRTALRLNPEMDKADLMQAYNIDKYLTQDSSQQGDYEFSNANRIYVNTGITVRDCISELFAKEFERIDFATKPDESRLIINKWVENQTHSMIRDLLPPGSIDQTTNLALVNAGYFKGSWKYEFKESETKEEVFHVSPEKRVLVKMMHMEAMLNHDVSEELGAYVLELPYKGEKISIETNAIYLPESKPPFMKQDGIAKTLAKLTPSTFQKVMQNLTYDYGKTVNLQLPKFSLENTIEMTPILDSLGVGNLFTHDADFSLLSDSQQLTLGAGVHKAKIIVNEQGSEAAAASAIFGVRTRVAKPQLPALYSILESLGVGNLFESDADFSLLSDTDKLSLGAGIHKAKIDVNEKGSEAAFATALFSFRMMSDEQEVVSFKCNHPFLFLLFNKETNTILFIGIYRDPERTDS</sequence>
<dbReference type="Proteomes" id="UP001458880">
    <property type="component" value="Unassembled WGS sequence"/>
</dbReference>
<comment type="similarity">
    <text evidence="3">Belongs to the serpin family.</text>
</comment>
<dbReference type="PROSITE" id="PS00284">
    <property type="entry name" value="SERPIN"/>
    <property type="match status" value="1"/>
</dbReference>